<dbReference type="Gene3D" id="1.20.58.220">
    <property type="entry name" value="Phosphate transport system protein phou homolog 2, domain 2"/>
    <property type="match status" value="1"/>
</dbReference>
<feature type="non-terminal residue" evidence="1">
    <location>
        <position position="1"/>
    </location>
</feature>
<dbReference type="InterPro" id="IPR038078">
    <property type="entry name" value="PhoU-like_sf"/>
</dbReference>
<comment type="caution">
    <text evidence="1">The sequence shown here is derived from an EMBL/GenBank/DDBJ whole genome shotgun (WGS) entry which is preliminary data.</text>
</comment>
<reference evidence="1" key="2">
    <citation type="journal article" date="2014" name="ISME J.">
        <title>Microbial stratification in low pH oxic and suboxic macroscopic growths along an acid mine drainage.</title>
        <authorList>
            <person name="Mendez-Garcia C."/>
            <person name="Mesa V."/>
            <person name="Sprenger R.R."/>
            <person name="Richter M."/>
            <person name="Diez M.S."/>
            <person name="Solano J."/>
            <person name="Bargiela R."/>
            <person name="Golyshina O.V."/>
            <person name="Manteca A."/>
            <person name="Ramos J.L."/>
            <person name="Gallego J.R."/>
            <person name="Llorente I."/>
            <person name="Martins Dos Santos V.A."/>
            <person name="Jensen O.N."/>
            <person name="Pelaez A.I."/>
            <person name="Sanchez J."/>
            <person name="Ferrer M."/>
        </authorList>
    </citation>
    <scope>NUCLEOTIDE SEQUENCE</scope>
</reference>
<dbReference type="SUPFAM" id="SSF109755">
    <property type="entry name" value="PhoU-like"/>
    <property type="match status" value="1"/>
</dbReference>
<protein>
    <recommendedName>
        <fullName evidence="2">Phosphate uptake regulator, PhoU</fullName>
    </recommendedName>
</protein>
<accession>T0ZE92</accession>
<dbReference type="AlphaFoldDB" id="T0ZE92"/>
<evidence type="ECO:0008006" key="2">
    <source>
        <dbReference type="Google" id="ProtNLM"/>
    </source>
</evidence>
<sequence>HQVEVQISVDPGKYEFARLLQRTVRLLDQAVELCRRSLREGNPSVLDRLPLVEDEIDRFYLLMVRQLLLASDDFHIAVEIGVTSHHFQIGSRLVAKVLEVNGDLLADIGHELGSWLGTDRAPLLKAADSMDRMLADFDSFLKRTMEAFLSLSVLGANATLNEI</sequence>
<dbReference type="EMBL" id="AUZY01008274">
    <property type="protein sequence ID" value="EQD46471.1"/>
    <property type="molecule type" value="Genomic_DNA"/>
</dbReference>
<reference evidence="1" key="1">
    <citation type="submission" date="2013-08" db="EMBL/GenBank/DDBJ databases">
        <authorList>
            <person name="Mendez C."/>
            <person name="Richter M."/>
            <person name="Ferrer M."/>
            <person name="Sanchez J."/>
        </authorList>
    </citation>
    <scope>NUCLEOTIDE SEQUENCE</scope>
</reference>
<evidence type="ECO:0000313" key="1">
    <source>
        <dbReference type="EMBL" id="EQD46471.1"/>
    </source>
</evidence>
<feature type="non-terminal residue" evidence="1">
    <location>
        <position position="163"/>
    </location>
</feature>
<organism evidence="1">
    <name type="scientific">mine drainage metagenome</name>
    <dbReference type="NCBI Taxonomy" id="410659"/>
    <lineage>
        <taxon>unclassified sequences</taxon>
        <taxon>metagenomes</taxon>
        <taxon>ecological metagenomes</taxon>
    </lineage>
</organism>
<name>T0ZE92_9ZZZZ</name>
<gene>
    <name evidence="1" type="ORF">B1B_12616</name>
</gene>
<proteinExistence type="predicted"/>